<comment type="caution">
    <text evidence="3">Lacks conserved residue(s) required for the propagation of feature annotation.</text>
</comment>
<dbReference type="SUPFAM" id="SSF57535">
    <property type="entry name" value="Complement control module/SCR domain"/>
    <property type="match status" value="1"/>
</dbReference>
<name>K1QE58_MAGGI</name>
<dbReference type="PROSITE" id="PS50923">
    <property type="entry name" value="SUSHI"/>
    <property type="match status" value="1"/>
</dbReference>
<evidence type="ECO:0008006" key="5">
    <source>
        <dbReference type="Google" id="ProtNLM"/>
    </source>
</evidence>
<accession>K1QE58</accession>
<organism evidence="4">
    <name type="scientific">Magallana gigas</name>
    <name type="common">Pacific oyster</name>
    <name type="synonym">Crassostrea gigas</name>
    <dbReference type="NCBI Taxonomy" id="29159"/>
    <lineage>
        <taxon>Eukaryota</taxon>
        <taxon>Metazoa</taxon>
        <taxon>Spiralia</taxon>
        <taxon>Lophotrochozoa</taxon>
        <taxon>Mollusca</taxon>
        <taxon>Bivalvia</taxon>
        <taxon>Autobranchia</taxon>
        <taxon>Pteriomorphia</taxon>
        <taxon>Ostreida</taxon>
        <taxon>Ostreoidea</taxon>
        <taxon>Ostreidae</taxon>
        <taxon>Magallana</taxon>
    </lineage>
</organism>
<gene>
    <name evidence="4" type="ORF">CGI_10012164</name>
</gene>
<dbReference type="InterPro" id="IPR016187">
    <property type="entry name" value="CTDL_fold"/>
</dbReference>
<dbReference type="SUPFAM" id="SSF56436">
    <property type="entry name" value="C-type lectin-like"/>
    <property type="match status" value="1"/>
</dbReference>
<dbReference type="Pfam" id="PF00084">
    <property type="entry name" value="Sushi"/>
    <property type="match status" value="1"/>
</dbReference>
<dbReference type="InterPro" id="IPR000436">
    <property type="entry name" value="Sushi_SCR_CCP_dom"/>
</dbReference>
<dbReference type="Pfam" id="PF00024">
    <property type="entry name" value="PAN_1"/>
    <property type="match status" value="1"/>
</dbReference>
<evidence type="ECO:0000256" key="1">
    <source>
        <dbReference type="ARBA" id="ARBA00022729"/>
    </source>
</evidence>
<keyword evidence="2 3" id="KW-1015">Disulfide bond</keyword>
<dbReference type="InterPro" id="IPR016186">
    <property type="entry name" value="C-type_lectin-like/link_sf"/>
</dbReference>
<feature type="disulfide bond" evidence="3">
    <location>
        <begin position="24"/>
        <end position="67"/>
    </location>
</feature>
<protein>
    <recommendedName>
        <fullName evidence="5">Sushi domain-containing protein</fullName>
    </recommendedName>
</protein>
<dbReference type="SUPFAM" id="SSF57414">
    <property type="entry name" value="Hairpin loop containing domain-like"/>
    <property type="match status" value="1"/>
</dbReference>
<dbReference type="AlphaFoldDB" id="K1QE58"/>
<reference evidence="4" key="1">
    <citation type="journal article" date="2012" name="Nature">
        <title>The oyster genome reveals stress adaptation and complexity of shell formation.</title>
        <authorList>
            <person name="Zhang G."/>
            <person name="Fang X."/>
            <person name="Guo X."/>
            <person name="Li L."/>
            <person name="Luo R."/>
            <person name="Xu F."/>
            <person name="Yang P."/>
            <person name="Zhang L."/>
            <person name="Wang X."/>
            <person name="Qi H."/>
            <person name="Xiong Z."/>
            <person name="Que H."/>
            <person name="Xie Y."/>
            <person name="Holland P.W."/>
            <person name="Paps J."/>
            <person name="Zhu Y."/>
            <person name="Wu F."/>
            <person name="Chen Y."/>
            <person name="Wang J."/>
            <person name="Peng C."/>
            <person name="Meng J."/>
            <person name="Yang L."/>
            <person name="Liu J."/>
            <person name="Wen B."/>
            <person name="Zhang N."/>
            <person name="Huang Z."/>
            <person name="Zhu Q."/>
            <person name="Feng Y."/>
            <person name="Mount A."/>
            <person name="Hedgecock D."/>
            <person name="Xu Z."/>
            <person name="Liu Y."/>
            <person name="Domazet-Loso T."/>
            <person name="Du Y."/>
            <person name="Sun X."/>
            <person name="Zhang S."/>
            <person name="Liu B."/>
            <person name="Cheng P."/>
            <person name="Jiang X."/>
            <person name="Li J."/>
            <person name="Fan D."/>
            <person name="Wang W."/>
            <person name="Fu W."/>
            <person name="Wang T."/>
            <person name="Wang B."/>
            <person name="Zhang J."/>
            <person name="Peng Z."/>
            <person name="Li Y."/>
            <person name="Li N."/>
            <person name="Wang J."/>
            <person name="Chen M."/>
            <person name="He Y."/>
            <person name="Tan F."/>
            <person name="Song X."/>
            <person name="Zheng Q."/>
            <person name="Huang R."/>
            <person name="Yang H."/>
            <person name="Du X."/>
            <person name="Chen L."/>
            <person name="Yang M."/>
            <person name="Gaffney P.M."/>
            <person name="Wang S."/>
            <person name="Luo L."/>
            <person name="She Z."/>
            <person name="Ming Y."/>
            <person name="Huang W."/>
            <person name="Zhang S."/>
            <person name="Huang B."/>
            <person name="Zhang Y."/>
            <person name="Qu T."/>
            <person name="Ni P."/>
            <person name="Miao G."/>
            <person name="Wang J."/>
            <person name="Wang Q."/>
            <person name="Steinberg C.E."/>
            <person name="Wang H."/>
            <person name="Li N."/>
            <person name="Qian L."/>
            <person name="Zhang G."/>
            <person name="Li Y."/>
            <person name="Yang H."/>
            <person name="Liu X."/>
            <person name="Wang J."/>
            <person name="Yin Y."/>
            <person name="Wang J."/>
        </authorList>
    </citation>
    <scope>NUCLEOTIDE SEQUENCE [LARGE SCALE GENOMIC DNA]</scope>
    <source>
        <strain evidence="4">05x7-T-G4-1.051#20</strain>
    </source>
</reference>
<dbReference type="Gene3D" id="3.10.100.10">
    <property type="entry name" value="Mannose-Binding Protein A, subunit A"/>
    <property type="match status" value="1"/>
</dbReference>
<dbReference type="InterPro" id="IPR003609">
    <property type="entry name" value="Pan_app"/>
</dbReference>
<proteinExistence type="predicted"/>
<sequence length="365" mass="42034">MKEKFQFDKNVHTLLAPCENREDCGIPSNEGFSMENIQEWDAIGIKRKIHIRCALGFNQQGSEVFVCRSNGSWRTDLNCTLKTCPVGYKEATSNVTKTCLRFVDTPTYYPNATLDCQEDGGDLIKLDTEPLKNIFLKFIDGYIDKTTNNNIWIQAEEDGEECILVNVMLISDIKFCKADLRYGYSMLQYGHKLERRMITSYDGYSILDCVEDCLRTTRCRSVNYHQGGHFCQTNFKSRTTEPTLYKEKSGWIYSDKEDWDKGIAGSCSKTNCALNEKCISKPFGQSSCVLSAHSADSKDIWIQGVKDDSVWKFHDGLKMPDFLNDFIVDSNNSEEIRLRYIISKEKFHDIKPSDKFSYVCEYRFD</sequence>
<dbReference type="HOGENOM" id="CLU_759219_0_0_1"/>
<evidence type="ECO:0000313" key="4">
    <source>
        <dbReference type="EMBL" id="EKC35192.1"/>
    </source>
</evidence>
<keyword evidence="3" id="KW-0768">Sushi</keyword>
<dbReference type="InterPro" id="IPR035976">
    <property type="entry name" value="Sushi/SCR/CCP_sf"/>
</dbReference>
<dbReference type="EMBL" id="JH818823">
    <property type="protein sequence ID" value="EKC35192.1"/>
    <property type="molecule type" value="Genomic_DNA"/>
</dbReference>
<dbReference type="Gene3D" id="3.50.4.10">
    <property type="entry name" value="Hepatocyte Growth Factor"/>
    <property type="match status" value="1"/>
</dbReference>
<dbReference type="PROSITE" id="PS50948">
    <property type="entry name" value="PAN"/>
    <property type="match status" value="1"/>
</dbReference>
<evidence type="ECO:0000256" key="2">
    <source>
        <dbReference type="ARBA" id="ARBA00023157"/>
    </source>
</evidence>
<dbReference type="InParanoid" id="K1QE58"/>
<keyword evidence="1" id="KW-0732">Signal</keyword>
<evidence type="ECO:0000256" key="3">
    <source>
        <dbReference type="PROSITE-ProRule" id="PRU00302"/>
    </source>
</evidence>